<sequence>MSARASPTWCRTPPRMGRVAGDSSSRPPWRGTGRAAAAPAAPPPRPPWGWHPPSQTCGRTRSTGGTRKSRPRCCVARDAGHAPRAWYHGRRPSRSPSPVPRRGTPQCPRGVPAACERSRTPQRAPPVKTAAAPLAVSAARRSRSAGGTAAAPARPVRGRTDPLRRPDPRGKPSRHRKVAVGPREEQQQLRPQQPQGLCAGVRRAPVAPRVASPSTTDAPPPPRTPPRPVHSPPSTGCRTSAGPSLPQRRDTPDRRRCPHRREHTPPAVRTCE</sequence>
<feature type="compositionally biased region" description="Pro residues" evidence="1">
    <location>
        <begin position="218"/>
        <end position="231"/>
    </location>
</feature>
<protein>
    <submittedName>
        <fullName evidence="2">Proline rich protein 2</fullName>
    </submittedName>
</protein>
<organism evidence="2 3">
    <name type="scientific">Strigomonas culicis</name>
    <dbReference type="NCBI Taxonomy" id="28005"/>
    <lineage>
        <taxon>Eukaryota</taxon>
        <taxon>Discoba</taxon>
        <taxon>Euglenozoa</taxon>
        <taxon>Kinetoplastea</taxon>
        <taxon>Metakinetoplastina</taxon>
        <taxon>Trypanosomatida</taxon>
        <taxon>Trypanosomatidae</taxon>
        <taxon>Strigomonadinae</taxon>
        <taxon>Strigomonas</taxon>
    </lineage>
</organism>
<dbReference type="AlphaFoldDB" id="S9UMV6"/>
<feature type="compositionally biased region" description="Low complexity" evidence="1">
    <location>
        <begin position="188"/>
        <end position="197"/>
    </location>
</feature>
<feature type="compositionally biased region" description="Pro residues" evidence="1">
    <location>
        <begin position="40"/>
        <end position="50"/>
    </location>
</feature>
<dbReference type="EMBL" id="ATMH01011590">
    <property type="protein sequence ID" value="EPY16026.1"/>
    <property type="molecule type" value="Genomic_DNA"/>
</dbReference>
<evidence type="ECO:0000313" key="3">
    <source>
        <dbReference type="Proteomes" id="UP000015354"/>
    </source>
</evidence>
<feature type="region of interest" description="Disordered" evidence="1">
    <location>
        <begin position="1"/>
        <end position="272"/>
    </location>
</feature>
<comment type="caution">
    <text evidence="2">The sequence shown here is derived from an EMBL/GenBank/DDBJ whole genome shotgun (WGS) entry which is preliminary data.</text>
</comment>
<gene>
    <name evidence="2" type="ORF">STCU_11602</name>
</gene>
<feature type="compositionally biased region" description="Low complexity" evidence="1">
    <location>
        <begin position="51"/>
        <end position="66"/>
    </location>
</feature>
<feature type="compositionally biased region" description="Basic and acidic residues" evidence="1">
    <location>
        <begin position="158"/>
        <end position="170"/>
    </location>
</feature>
<reference evidence="2 3" key="1">
    <citation type="journal article" date="2013" name="PLoS ONE">
        <title>Predicting the Proteins of Angomonas deanei, Strigomonas culicis and Their Respective Endosymbionts Reveals New Aspects of the Trypanosomatidae Family.</title>
        <authorList>
            <person name="Motta M.C."/>
            <person name="Martins A.C."/>
            <person name="de Souza S.S."/>
            <person name="Catta-Preta C.M."/>
            <person name="Silva R."/>
            <person name="Klein C.C."/>
            <person name="de Almeida L.G."/>
            <person name="de Lima Cunha O."/>
            <person name="Ciapina L.P."/>
            <person name="Brocchi M."/>
            <person name="Colabardini A.C."/>
            <person name="de Araujo Lima B."/>
            <person name="Machado C.R."/>
            <person name="de Almeida Soares C.M."/>
            <person name="Probst C.M."/>
            <person name="de Menezes C.B."/>
            <person name="Thompson C.E."/>
            <person name="Bartholomeu D.C."/>
            <person name="Gradia D.F."/>
            <person name="Pavoni D.P."/>
            <person name="Grisard E.C."/>
            <person name="Fantinatti-Garboggini F."/>
            <person name="Marchini F.K."/>
            <person name="Rodrigues-Luiz G.F."/>
            <person name="Wagner G."/>
            <person name="Goldman G.H."/>
            <person name="Fietto J.L."/>
            <person name="Elias M.C."/>
            <person name="Goldman M.H."/>
            <person name="Sagot M.F."/>
            <person name="Pereira M."/>
            <person name="Stoco P.H."/>
            <person name="de Mendonca-Neto R.P."/>
            <person name="Teixeira S.M."/>
            <person name="Maciel T.E."/>
            <person name="de Oliveira Mendes T.A."/>
            <person name="Urmenyi T.P."/>
            <person name="de Souza W."/>
            <person name="Schenkman S."/>
            <person name="de Vasconcelos A.T."/>
        </authorList>
    </citation>
    <scope>NUCLEOTIDE SEQUENCE [LARGE SCALE GENOMIC DNA]</scope>
</reference>
<feature type="compositionally biased region" description="Low complexity" evidence="1">
    <location>
        <begin position="129"/>
        <end position="155"/>
    </location>
</feature>
<keyword evidence="3" id="KW-1185">Reference proteome</keyword>
<proteinExistence type="predicted"/>
<evidence type="ECO:0000313" key="2">
    <source>
        <dbReference type="EMBL" id="EPY16026.1"/>
    </source>
</evidence>
<dbReference type="Proteomes" id="UP000015354">
    <property type="component" value="Unassembled WGS sequence"/>
</dbReference>
<name>S9UMV6_9TRYP</name>
<feature type="compositionally biased region" description="Low complexity" evidence="1">
    <location>
        <begin position="27"/>
        <end position="39"/>
    </location>
</feature>
<evidence type="ECO:0000256" key="1">
    <source>
        <dbReference type="SAM" id="MobiDB-lite"/>
    </source>
</evidence>
<accession>S9UMV6</accession>